<comment type="cofactor">
    <cofactor evidence="13">
        <name>NAD(+)</name>
        <dbReference type="ChEBI" id="CHEBI:57540"/>
    </cofactor>
    <text evidence="13">Binds 1 NAD(+) per subunit.</text>
</comment>
<feature type="domain" description="Glycosyl hydrolase family 4 C-terminal" evidence="14">
    <location>
        <begin position="200"/>
        <end position="425"/>
    </location>
</feature>
<feature type="binding site" evidence="11">
    <location>
        <position position="205"/>
    </location>
    <ligand>
        <name>Mn(2+)</name>
        <dbReference type="ChEBI" id="CHEBI:29035"/>
    </ligand>
</feature>
<keyword evidence="16" id="KW-1185">Reference proteome</keyword>
<feature type="site" description="Increases basicity of active site Tyr" evidence="12">
    <location>
        <position position="108"/>
    </location>
</feature>
<protein>
    <submittedName>
        <fullName evidence="15">Alpha-glucosidase/alpha-galactosidase</fullName>
    </submittedName>
</protein>
<dbReference type="InterPro" id="IPR001088">
    <property type="entry name" value="Glyco_hydro_4"/>
</dbReference>
<comment type="similarity">
    <text evidence="2 13">Belongs to the glycosyl hydrolase 4 family.</text>
</comment>
<reference evidence="15" key="1">
    <citation type="submission" date="2020-08" db="EMBL/GenBank/DDBJ databases">
        <title>Genome public.</title>
        <authorList>
            <person name="Liu C."/>
            <person name="Sun Q."/>
        </authorList>
    </citation>
    <scope>NUCLEOTIDE SEQUENCE</scope>
    <source>
        <strain evidence="15">NSJ-64</strain>
    </source>
</reference>
<dbReference type="SUPFAM" id="SSF51735">
    <property type="entry name" value="NAD(P)-binding Rossmann-fold domains"/>
    <property type="match status" value="1"/>
</dbReference>
<accession>A0A926IDC1</accession>
<dbReference type="GO" id="GO:0016616">
    <property type="term" value="F:oxidoreductase activity, acting on the CH-OH group of donors, NAD or NADP as acceptor"/>
    <property type="evidence" value="ECO:0007669"/>
    <property type="project" value="InterPro"/>
</dbReference>
<dbReference type="AlphaFoldDB" id="A0A926IDC1"/>
<evidence type="ECO:0000256" key="2">
    <source>
        <dbReference type="ARBA" id="ARBA00010141"/>
    </source>
</evidence>
<dbReference type="InterPro" id="IPR053715">
    <property type="entry name" value="GH4_Enzyme_sf"/>
</dbReference>
<dbReference type="InterPro" id="IPR022616">
    <property type="entry name" value="Glyco_hydro_4_C"/>
</dbReference>
<evidence type="ECO:0000313" key="15">
    <source>
        <dbReference type="EMBL" id="MBC8586137.1"/>
    </source>
</evidence>
<dbReference type="Gene3D" id="3.90.1820.10">
    <property type="entry name" value="AglA-like glucosidase"/>
    <property type="match status" value="1"/>
</dbReference>
<evidence type="ECO:0000256" key="5">
    <source>
        <dbReference type="ARBA" id="ARBA00022801"/>
    </source>
</evidence>
<comment type="caution">
    <text evidence="15">The sequence shown here is derived from an EMBL/GenBank/DDBJ whole genome shotgun (WGS) entry which is preliminary data.</text>
</comment>
<proteinExistence type="inferred from homology"/>
<dbReference type="GO" id="GO:0005975">
    <property type="term" value="P:carbohydrate metabolic process"/>
    <property type="evidence" value="ECO:0007669"/>
    <property type="project" value="InterPro"/>
</dbReference>
<keyword evidence="6 13" id="KW-0520">NAD</keyword>
<keyword evidence="8" id="KW-0119">Carbohydrate metabolism</keyword>
<keyword evidence="11" id="KW-0170">Cobalt</keyword>
<keyword evidence="5 13" id="KW-0378">Hydrolase</keyword>
<keyword evidence="7 11" id="KW-0464">Manganese</keyword>
<gene>
    <name evidence="15" type="ORF">H8705_11145</name>
</gene>
<dbReference type="EMBL" id="JACRTD010000008">
    <property type="protein sequence ID" value="MBC8586137.1"/>
    <property type="molecule type" value="Genomic_DNA"/>
</dbReference>
<evidence type="ECO:0000256" key="9">
    <source>
        <dbReference type="ARBA" id="ARBA00023295"/>
    </source>
</evidence>
<evidence type="ECO:0000256" key="1">
    <source>
        <dbReference type="ARBA" id="ARBA00001936"/>
    </source>
</evidence>
<sequence>MVQKMKLAYIGGGSTAWAWKLMSDLACDETISGEVLLYDIDMEAAKRNEKIGNLSGKGRFVYKAVPTLPEALKGADFVIISILPGGLDCMESDVHYPEKYGIYQSVGDTTGPGGIVRAIRTIPMYVEFAQAIEKYAPNAWVINYTNPMSMCTDTLYRVFPKIKAFGCCHEVFGTQRLLASMLKEVKGLENVQRNEIKVNVKGINHFTWIDSAFYKDIDLLPLYEQFAVKHYEGIDNNDFDEDDSCRMYSFKHRIKFDLFLRYHKIAAAGDRHLAEFCPGQWYLDNPDVVKQWGFGLTTVPARREEYQERYENAMAVINGTREFHPEESGEEGVHQMKALMGMGDLVTNVNLPNQGQVSDLPLGRIVETNAHFTSGKITPVIAGELGGVPHAMTIRVSDNFDQVVTSCLKDDLSGCLSAFQNDQLVTRISHGQAEEMFMAMLKNTEAYLGSYKKIW</sequence>
<evidence type="ECO:0000256" key="4">
    <source>
        <dbReference type="ARBA" id="ARBA00022723"/>
    </source>
</evidence>
<dbReference type="InterPro" id="IPR015955">
    <property type="entry name" value="Lactate_DH/Glyco_Ohase_4_C"/>
</dbReference>
<dbReference type="Pfam" id="PF02056">
    <property type="entry name" value="Glyco_hydro_4"/>
    <property type="match status" value="1"/>
</dbReference>
<evidence type="ECO:0000256" key="10">
    <source>
        <dbReference type="PIRSR" id="PIRSR601088-2"/>
    </source>
</evidence>
<dbReference type="PRINTS" id="PR00732">
    <property type="entry name" value="GLHYDRLASE4"/>
</dbReference>
<evidence type="ECO:0000259" key="14">
    <source>
        <dbReference type="Pfam" id="PF11975"/>
    </source>
</evidence>
<evidence type="ECO:0000256" key="13">
    <source>
        <dbReference type="RuleBase" id="RU361152"/>
    </source>
</evidence>
<dbReference type="RefSeq" id="WP_262395859.1">
    <property type="nucleotide sequence ID" value="NZ_JACRTD010000008.1"/>
</dbReference>
<keyword evidence="4 11" id="KW-0479">Metal-binding</keyword>
<dbReference type="PANTHER" id="PTHR32092">
    <property type="entry name" value="6-PHOSPHO-BETA-GLUCOSIDASE-RELATED"/>
    <property type="match status" value="1"/>
</dbReference>
<dbReference type="Proteomes" id="UP000623678">
    <property type="component" value="Unassembled WGS sequence"/>
</dbReference>
<evidence type="ECO:0000256" key="3">
    <source>
        <dbReference type="ARBA" id="ARBA00011881"/>
    </source>
</evidence>
<organism evidence="15 16">
    <name type="scientific">Youxingia wuxianensis</name>
    <dbReference type="NCBI Taxonomy" id="2763678"/>
    <lineage>
        <taxon>Bacteria</taxon>
        <taxon>Bacillati</taxon>
        <taxon>Bacillota</taxon>
        <taxon>Clostridia</taxon>
        <taxon>Eubacteriales</taxon>
        <taxon>Oscillospiraceae</taxon>
        <taxon>Youxingia</taxon>
    </lineage>
</organism>
<evidence type="ECO:0000256" key="7">
    <source>
        <dbReference type="ARBA" id="ARBA00023211"/>
    </source>
</evidence>
<dbReference type="GO" id="GO:0004553">
    <property type="term" value="F:hydrolase activity, hydrolyzing O-glycosyl compounds"/>
    <property type="evidence" value="ECO:0007669"/>
    <property type="project" value="InterPro"/>
</dbReference>
<name>A0A926IDC1_9FIRM</name>
<evidence type="ECO:0000256" key="11">
    <source>
        <dbReference type="PIRSR" id="PIRSR601088-3"/>
    </source>
</evidence>
<evidence type="ECO:0000256" key="8">
    <source>
        <dbReference type="ARBA" id="ARBA00023277"/>
    </source>
</evidence>
<keyword evidence="11" id="KW-0533">Nickel</keyword>
<evidence type="ECO:0000256" key="6">
    <source>
        <dbReference type="ARBA" id="ARBA00023027"/>
    </source>
</evidence>
<dbReference type="PANTHER" id="PTHR32092:SF2">
    <property type="entry name" value="ALPHA-GALACTURONIDASE"/>
    <property type="match status" value="1"/>
</dbReference>
<dbReference type="GO" id="GO:0046872">
    <property type="term" value="F:metal ion binding"/>
    <property type="evidence" value="ECO:0007669"/>
    <property type="project" value="UniProtKB-KW"/>
</dbReference>
<comment type="subunit">
    <text evidence="3">Homotetramer.</text>
</comment>
<evidence type="ECO:0000313" key="16">
    <source>
        <dbReference type="Proteomes" id="UP000623678"/>
    </source>
</evidence>
<dbReference type="InterPro" id="IPR036291">
    <property type="entry name" value="NAD(P)-bd_dom_sf"/>
</dbReference>
<evidence type="ECO:0000256" key="12">
    <source>
        <dbReference type="PIRSR" id="PIRSR601088-4"/>
    </source>
</evidence>
<keyword evidence="11" id="KW-0408">Iron</keyword>
<dbReference type="Pfam" id="PF11975">
    <property type="entry name" value="Glyco_hydro_4C"/>
    <property type="match status" value="1"/>
</dbReference>
<feature type="binding site" evidence="10">
    <location>
        <position position="146"/>
    </location>
    <ligand>
        <name>substrate</name>
    </ligand>
</feature>
<comment type="cofactor">
    <cofactor evidence="1">
        <name>Mn(2+)</name>
        <dbReference type="ChEBI" id="CHEBI:29035"/>
    </cofactor>
</comment>
<keyword evidence="9 13" id="KW-0326">Glycosidase</keyword>
<feature type="binding site" evidence="11">
    <location>
        <position position="168"/>
    </location>
    <ligand>
        <name>Mn(2+)</name>
        <dbReference type="ChEBI" id="CHEBI:29035"/>
    </ligand>
</feature>
<dbReference type="SUPFAM" id="SSF56327">
    <property type="entry name" value="LDH C-terminal domain-like"/>
    <property type="match status" value="1"/>
</dbReference>